<name>A0ABV0UGY7_9TELE</name>
<gene>
    <name evidence="1" type="ORF">ILYODFUR_002748</name>
</gene>
<evidence type="ECO:0000313" key="2">
    <source>
        <dbReference type="Proteomes" id="UP001482620"/>
    </source>
</evidence>
<reference evidence="1 2" key="1">
    <citation type="submission" date="2021-06" db="EMBL/GenBank/DDBJ databases">
        <authorList>
            <person name="Palmer J.M."/>
        </authorList>
    </citation>
    <scope>NUCLEOTIDE SEQUENCE [LARGE SCALE GENOMIC DNA]</scope>
    <source>
        <strain evidence="2">if_2019</strain>
        <tissue evidence="1">Muscle</tissue>
    </source>
</reference>
<dbReference type="Proteomes" id="UP001482620">
    <property type="component" value="Unassembled WGS sequence"/>
</dbReference>
<organism evidence="1 2">
    <name type="scientific">Ilyodon furcidens</name>
    <name type="common">goldbreast splitfin</name>
    <dbReference type="NCBI Taxonomy" id="33524"/>
    <lineage>
        <taxon>Eukaryota</taxon>
        <taxon>Metazoa</taxon>
        <taxon>Chordata</taxon>
        <taxon>Craniata</taxon>
        <taxon>Vertebrata</taxon>
        <taxon>Euteleostomi</taxon>
        <taxon>Actinopterygii</taxon>
        <taxon>Neopterygii</taxon>
        <taxon>Teleostei</taxon>
        <taxon>Neoteleostei</taxon>
        <taxon>Acanthomorphata</taxon>
        <taxon>Ovalentaria</taxon>
        <taxon>Atherinomorphae</taxon>
        <taxon>Cyprinodontiformes</taxon>
        <taxon>Goodeidae</taxon>
        <taxon>Ilyodon</taxon>
    </lineage>
</organism>
<keyword evidence="2" id="KW-1185">Reference proteome</keyword>
<protein>
    <submittedName>
        <fullName evidence="1">Uncharacterized protein</fullName>
    </submittedName>
</protein>
<evidence type="ECO:0000313" key="1">
    <source>
        <dbReference type="EMBL" id="MEQ2243022.1"/>
    </source>
</evidence>
<proteinExistence type="predicted"/>
<accession>A0ABV0UGY7</accession>
<comment type="caution">
    <text evidence="1">The sequence shown here is derived from an EMBL/GenBank/DDBJ whole genome shotgun (WGS) entry which is preliminary data.</text>
</comment>
<dbReference type="EMBL" id="JAHRIQ010069646">
    <property type="protein sequence ID" value="MEQ2243022.1"/>
    <property type="molecule type" value="Genomic_DNA"/>
</dbReference>
<sequence>MLLGMNSFFPRFLKICLQLDSRCNIDDLTESFCFNFFYQFFFCCKKANSFLIEPLLECLKKNGPATKIELSTKLRIRSEPLKRSCCPSLLLRNLLFPFL</sequence>